<feature type="domain" description="Methylguanine DNA methyltransferase ribonuclease-like" evidence="10">
    <location>
        <begin position="8"/>
        <end position="76"/>
    </location>
</feature>
<dbReference type="EC" id="2.1.1.63" evidence="8"/>
<dbReference type="NCBIfam" id="TIGR00589">
    <property type="entry name" value="ogt"/>
    <property type="match status" value="1"/>
</dbReference>
<evidence type="ECO:0000256" key="5">
    <source>
        <dbReference type="ARBA" id="ARBA00022763"/>
    </source>
</evidence>
<dbReference type="CDD" id="cd06445">
    <property type="entry name" value="ATase"/>
    <property type="match status" value="1"/>
</dbReference>
<dbReference type="InterPro" id="IPR001497">
    <property type="entry name" value="MethylDNA_cys_MeTrfase_AS"/>
</dbReference>
<dbReference type="Gene3D" id="3.30.160.70">
    <property type="entry name" value="Methylated DNA-protein cysteine methyltransferase domain"/>
    <property type="match status" value="1"/>
</dbReference>
<dbReference type="Gene3D" id="1.10.10.10">
    <property type="entry name" value="Winged helix-like DNA-binding domain superfamily/Winged helix DNA-binding domain"/>
    <property type="match status" value="1"/>
</dbReference>
<feature type="active site" description="Nucleophile; methyl group acceptor" evidence="8">
    <location>
        <position position="132"/>
    </location>
</feature>
<name>A0ABP6ZV82_9ACTN</name>
<dbReference type="InterPro" id="IPR008332">
    <property type="entry name" value="MethylG_MeTrfase_N"/>
</dbReference>
<evidence type="ECO:0000256" key="3">
    <source>
        <dbReference type="ARBA" id="ARBA00022603"/>
    </source>
</evidence>
<comment type="catalytic activity">
    <reaction evidence="1 8">
        <text>a 4-O-methyl-thymidine in DNA + L-cysteinyl-[protein] = a thymidine in DNA + S-methyl-L-cysteinyl-[protein]</text>
        <dbReference type="Rhea" id="RHEA:53428"/>
        <dbReference type="Rhea" id="RHEA-COMP:10131"/>
        <dbReference type="Rhea" id="RHEA-COMP:10132"/>
        <dbReference type="Rhea" id="RHEA-COMP:13555"/>
        <dbReference type="Rhea" id="RHEA-COMP:13556"/>
        <dbReference type="ChEBI" id="CHEBI:29950"/>
        <dbReference type="ChEBI" id="CHEBI:82612"/>
        <dbReference type="ChEBI" id="CHEBI:137386"/>
        <dbReference type="ChEBI" id="CHEBI:137387"/>
        <dbReference type="EC" id="2.1.1.63"/>
    </reaction>
</comment>
<reference evidence="12" key="1">
    <citation type="journal article" date="2019" name="Int. J. Syst. Evol. Microbiol.">
        <title>The Global Catalogue of Microorganisms (GCM) 10K type strain sequencing project: providing services to taxonomists for standard genome sequencing and annotation.</title>
        <authorList>
            <consortium name="The Broad Institute Genomics Platform"/>
            <consortium name="The Broad Institute Genome Sequencing Center for Infectious Disease"/>
            <person name="Wu L."/>
            <person name="Ma J."/>
        </authorList>
    </citation>
    <scope>NUCLEOTIDE SEQUENCE [LARGE SCALE GENOMIC DNA]</scope>
    <source>
        <strain evidence="12">JCM 16929</strain>
    </source>
</reference>
<evidence type="ECO:0000256" key="8">
    <source>
        <dbReference type="HAMAP-Rule" id="MF_00772"/>
    </source>
</evidence>
<keyword evidence="6 8" id="KW-0234">DNA repair</keyword>
<dbReference type="InterPro" id="IPR036217">
    <property type="entry name" value="MethylDNA_cys_MeTrfase_DNAb"/>
</dbReference>
<evidence type="ECO:0000256" key="7">
    <source>
        <dbReference type="ARBA" id="ARBA00049348"/>
    </source>
</evidence>
<dbReference type="Pfam" id="PF01035">
    <property type="entry name" value="DNA_binding_1"/>
    <property type="match status" value="1"/>
</dbReference>
<keyword evidence="4 8" id="KW-0808">Transferase</keyword>
<feature type="domain" description="Methylated-DNA-[protein]-cysteine S-methyltransferase DNA binding" evidence="9">
    <location>
        <begin position="81"/>
        <end position="160"/>
    </location>
</feature>
<dbReference type="HAMAP" id="MF_00772">
    <property type="entry name" value="OGT"/>
    <property type="match status" value="1"/>
</dbReference>
<comment type="miscellaneous">
    <text evidence="8">This enzyme catalyzes only one turnover and therefore is not strictly catalytic. According to one definition, an enzyme is a biocatalyst that acts repeatedly and over many reaction cycles.</text>
</comment>
<evidence type="ECO:0000259" key="9">
    <source>
        <dbReference type="Pfam" id="PF01035"/>
    </source>
</evidence>
<comment type="subcellular location">
    <subcellularLocation>
        <location evidence="8">Cytoplasm</location>
    </subcellularLocation>
</comment>
<dbReference type="InterPro" id="IPR014048">
    <property type="entry name" value="MethylDNA_cys_MeTrfase_DNA-bd"/>
</dbReference>
<sequence>MERVRCQIASPIDELTLIAEGDALVGVRFADGSGRRWFRNDHEIAVDDAHPVLVRARRQLNEYFAGTRTDFDLPLRFGSDEFRERVWAELSTIPYGRTVSYGDVAGALGDRRLAQSVGQAVGSNPLPIVIPCHRVVGSDGSLTGFGGGLHRKRFLLELEEPADVAAARLF</sequence>
<dbReference type="RefSeq" id="WP_344804407.1">
    <property type="nucleotide sequence ID" value="NZ_BAABAB010000015.1"/>
</dbReference>
<dbReference type="Proteomes" id="UP001501490">
    <property type="component" value="Unassembled WGS sequence"/>
</dbReference>
<evidence type="ECO:0000313" key="12">
    <source>
        <dbReference type="Proteomes" id="UP001501490"/>
    </source>
</evidence>
<comment type="similarity">
    <text evidence="8">Belongs to the MGMT family.</text>
</comment>
<evidence type="ECO:0000256" key="4">
    <source>
        <dbReference type="ARBA" id="ARBA00022679"/>
    </source>
</evidence>
<comment type="function">
    <text evidence="8">Involved in the cellular defense against the biological effects of O6-methylguanine (O6-MeG) and O4-methylthymine (O4-MeT) in DNA. Repairs the methylated nucleobase in DNA by stoichiometrically transferring the methyl group to a cysteine residue in the enzyme. This is a suicide reaction: the enzyme is irreversibly inactivated.</text>
</comment>
<dbReference type="InterPro" id="IPR036631">
    <property type="entry name" value="MGMT_N_sf"/>
</dbReference>
<dbReference type="SUPFAM" id="SSF46767">
    <property type="entry name" value="Methylated DNA-protein cysteine methyltransferase, C-terminal domain"/>
    <property type="match status" value="1"/>
</dbReference>
<keyword evidence="2 8" id="KW-0963">Cytoplasm</keyword>
<keyword evidence="3 8" id="KW-0489">Methyltransferase</keyword>
<dbReference type="InterPro" id="IPR023546">
    <property type="entry name" value="MGMT"/>
</dbReference>
<comment type="catalytic activity">
    <reaction evidence="7 8">
        <text>a 6-O-methyl-2'-deoxyguanosine in DNA + L-cysteinyl-[protein] = S-methyl-L-cysteinyl-[protein] + a 2'-deoxyguanosine in DNA</text>
        <dbReference type="Rhea" id="RHEA:24000"/>
        <dbReference type="Rhea" id="RHEA-COMP:10131"/>
        <dbReference type="Rhea" id="RHEA-COMP:10132"/>
        <dbReference type="Rhea" id="RHEA-COMP:11367"/>
        <dbReference type="Rhea" id="RHEA-COMP:11368"/>
        <dbReference type="ChEBI" id="CHEBI:29950"/>
        <dbReference type="ChEBI" id="CHEBI:82612"/>
        <dbReference type="ChEBI" id="CHEBI:85445"/>
        <dbReference type="ChEBI" id="CHEBI:85448"/>
        <dbReference type="EC" id="2.1.1.63"/>
    </reaction>
</comment>
<protein>
    <recommendedName>
        <fullName evidence="8">Methylated-DNA--protein-cysteine methyltransferase</fullName>
        <ecNumber evidence="8">2.1.1.63</ecNumber>
    </recommendedName>
    <alternativeName>
        <fullName evidence="8">6-O-methylguanine-DNA methyltransferase</fullName>
        <shortName evidence="8">MGMT</shortName>
    </alternativeName>
    <alternativeName>
        <fullName evidence="8">O-6-methylguanine-DNA-alkyltransferase</fullName>
    </alternativeName>
</protein>
<evidence type="ECO:0000313" key="11">
    <source>
        <dbReference type="EMBL" id="GAA3619593.1"/>
    </source>
</evidence>
<evidence type="ECO:0000256" key="2">
    <source>
        <dbReference type="ARBA" id="ARBA00022490"/>
    </source>
</evidence>
<dbReference type="PROSITE" id="PS00374">
    <property type="entry name" value="MGMT"/>
    <property type="match status" value="1"/>
</dbReference>
<evidence type="ECO:0000256" key="1">
    <source>
        <dbReference type="ARBA" id="ARBA00001286"/>
    </source>
</evidence>
<accession>A0ABP6ZV82</accession>
<evidence type="ECO:0000259" key="10">
    <source>
        <dbReference type="Pfam" id="PF02870"/>
    </source>
</evidence>
<keyword evidence="12" id="KW-1185">Reference proteome</keyword>
<gene>
    <name evidence="11" type="ORF">GCM10022236_22270</name>
</gene>
<organism evidence="11 12">
    <name type="scientific">Microlunatus ginsengisoli</name>
    <dbReference type="NCBI Taxonomy" id="363863"/>
    <lineage>
        <taxon>Bacteria</taxon>
        <taxon>Bacillati</taxon>
        <taxon>Actinomycetota</taxon>
        <taxon>Actinomycetes</taxon>
        <taxon>Propionibacteriales</taxon>
        <taxon>Propionibacteriaceae</taxon>
        <taxon>Microlunatus</taxon>
    </lineage>
</organism>
<dbReference type="Pfam" id="PF02870">
    <property type="entry name" value="Methyltransf_1N"/>
    <property type="match status" value="1"/>
</dbReference>
<proteinExistence type="inferred from homology"/>
<dbReference type="SUPFAM" id="SSF53155">
    <property type="entry name" value="Methylated DNA-protein cysteine methyltransferase domain"/>
    <property type="match status" value="1"/>
</dbReference>
<comment type="caution">
    <text evidence="11">The sequence shown here is derived from an EMBL/GenBank/DDBJ whole genome shotgun (WGS) entry which is preliminary data.</text>
</comment>
<dbReference type="InterPro" id="IPR036388">
    <property type="entry name" value="WH-like_DNA-bd_sf"/>
</dbReference>
<keyword evidence="5 8" id="KW-0227">DNA damage</keyword>
<dbReference type="EMBL" id="BAABAB010000015">
    <property type="protein sequence ID" value="GAA3619593.1"/>
    <property type="molecule type" value="Genomic_DNA"/>
</dbReference>
<evidence type="ECO:0000256" key="6">
    <source>
        <dbReference type="ARBA" id="ARBA00023204"/>
    </source>
</evidence>
<dbReference type="PANTHER" id="PTHR10815:SF5">
    <property type="entry name" value="METHYLATED-DNA--PROTEIN-CYSTEINE METHYLTRANSFERASE"/>
    <property type="match status" value="1"/>
</dbReference>
<dbReference type="PANTHER" id="PTHR10815">
    <property type="entry name" value="METHYLATED-DNA--PROTEIN-CYSTEINE METHYLTRANSFERASE"/>
    <property type="match status" value="1"/>
</dbReference>